<feature type="domain" description="HipA-like C-terminal" evidence="3">
    <location>
        <begin position="225"/>
        <end position="468"/>
    </location>
</feature>
<dbReference type="Pfam" id="PF13657">
    <property type="entry name" value="Couple_hipA"/>
    <property type="match status" value="1"/>
</dbReference>
<dbReference type="EMBL" id="MRDB01000105">
    <property type="protein sequence ID" value="RKL24013.1"/>
    <property type="molecule type" value="Genomic_DNA"/>
</dbReference>
<evidence type="ECO:0000256" key="1">
    <source>
        <dbReference type="ARBA" id="ARBA00022679"/>
    </source>
</evidence>
<evidence type="ECO:0000259" key="4">
    <source>
        <dbReference type="Pfam" id="PF13657"/>
    </source>
</evidence>
<dbReference type="InterPro" id="IPR052028">
    <property type="entry name" value="HipA_Ser/Thr_kinase"/>
</dbReference>
<dbReference type="Proteomes" id="UP000283569">
    <property type="component" value="Unassembled WGS sequence"/>
</dbReference>
<evidence type="ECO:0000313" key="5">
    <source>
        <dbReference type="EMBL" id="RKL24013.1"/>
    </source>
</evidence>
<feature type="domain" description="HipA N-terminal subdomain 1" evidence="4">
    <location>
        <begin position="138"/>
        <end position="191"/>
    </location>
</feature>
<dbReference type="GO" id="GO:0004674">
    <property type="term" value="F:protein serine/threonine kinase activity"/>
    <property type="evidence" value="ECO:0007669"/>
    <property type="project" value="TreeGrafter"/>
</dbReference>
<dbReference type="PANTHER" id="PTHR37419">
    <property type="entry name" value="SERINE/THREONINE-PROTEIN KINASE TOXIN HIPA"/>
    <property type="match status" value="1"/>
</dbReference>
<reference evidence="5 6" key="1">
    <citation type="journal article" date="2018" name="Sci. Rep.">
        <title>Characterisation of pathogen-specific regions and novel effector candidates in Fusarium oxysporum f. sp. cepae.</title>
        <authorList>
            <person name="Armitage A.D."/>
            <person name="Taylor A."/>
            <person name="Sobczyk M.K."/>
            <person name="Baxter L."/>
            <person name="Greenfield B.P."/>
            <person name="Bates H.J."/>
            <person name="Wilson F."/>
            <person name="Jackson A.C."/>
            <person name="Ott S."/>
            <person name="Harrison R.J."/>
            <person name="Clarkson J.P."/>
        </authorList>
    </citation>
    <scope>NUCLEOTIDE SEQUENCE [LARGE SCALE GENOMIC DNA]</scope>
    <source>
        <strain evidence="5 6">Fp_A8</strain>
    </source>
</reference>
<protein>
    <submittedName>
        <fullName evidence="5">Uncharacterized protein</fullName>
    </submittedName>
</protein>
<dbReference type="Gene3D" id="1.10.1070.20">
    <property type="match status" value="1"/>
</dbReference>
<dbReference type="InterPro" id="IPR017508">
    <property type="entry name" value="HipA_N1"/>
</dbReference>
<sequence length="773" mass="85594">MNTKVWNLMYVAGNPAMFTRVTANADNPMKRAEALAGAEVVARNGWRAWVEHHATGKRIFESAQEQAHRATLNVYIGTSKRRVGLLYQYGTGPSAITRLVPDLKYWMDDTAPLLSANAWVADRAVRAAFLAEHAVQPFFNGDGEMLPNWFQNLLPEGPLRRHLEEIGNLGKGDHFGLLSLCGTDLPGAVYVEPAPLDRASVASVVTQDNDALEMSVVPVPVPEATSLSGVQPKLSLIQSGGRYVARTKDARGVHIIAKLPTVEYPLLPQVEELSMRLAAAAGVQVCEVSLQPLEHIDADQPFTLGEGKQFLSVRRFDRAGRKHVHCEDFAQILGVPPDQKYTHPYASYATMFSLLANTEQLGLEAAHELLRRIVVNDLLGNFDGHLKNFGLLYLDGRTPTLSPAYDVVAYAAYLTGRGHALAFSPGGLKHARVSPAVIRQLCNAVPVLSEPKLHSIVKDTVRRAHEAWPAMIEASALLPEQKTSAPATPVKAHIDPSWRPILEEICLLKDALDHAFRWHGEGGNEAWIDDALRPHGLDLQDFAEGSKEDGPTFPDRFVAMLLGRAFCRRDLQSSVQLMEIPPWAVLGWVRKDLYKETPSLPREDLELRAFAANQWDGTESSVDVWTGLPLYLAGEGKNRTQLQRLAGVDRLALVVEHRFPEMPGFIASPVPFFPWAVAIQSDTHPIEVLPFREITEKLVLKLGLKWDPKPSWRALTALMQRGDRPLRFLRWAAHGWQTRPGHALRLRLIAGDRNDGGTRLADAVLGEYQTPSP</sequence>
<evidence type="ECO:0000313" key="6">
    <source>
        <dbReference type="Proteomes" id="UP000283569"/>
    </source>
</evidence>
<dbReference type="NCBIfam" id="TIGR03071">
    <property type="entry name" value="couple_hipA"/>
    <property type="match status" value="1"/>
</dbReference>
<accession>A0A420S427</accession>
<dbReference type="PANTHER" id="PTHR37419:SF1">
    <property type="entry name" value="SERINE_THREONINE-PROTEIN KINASE TOXIN HIPA"/>
    <property type="match status" value="1"/>
</dbReference>
<dbReference type="Pfam" id="PF07804">
    <property type="entry name" value="HipA_C"/>
    <property type="match status" value="1"/>
</dbReference>
<keyword evidence="2" id="KW-0418">Kinase</keyword>
<keyword evidence="1" id="KW-0808">Transferase</keyword>
<proteinExistence type="predicted"/>
<dbReference type="InterPro" id="IPR012893">
    <property type="entry name" value="HipA-like_C"/>
</dbReference>
<evidence type="ECO:0000256" key="2">
    <source>
        <dbReference type="ARBA" id="ARBA00022777"/>
    </source>
</evidence>
<dbReference type="GO" id="GO:0005829">
    <property type="term" value="C:cytosol"/>
    <property type="evidence" value="ECO:0007669"/>
    <property type="project" value="TreeGrafter"/>
</dbReference>
<name>A0A420S427_GIBIN</name>
<evidence type="ECO:0000259" key="3">
    <source>
        <dbReference type="Pfam" id="PF07804"/>
    </source>
</evidence>
<comment type="caution">
    <text evidence="5">The sequence shown here is derived from an EMBL/GenBank/DDBJ whole genome shotgun (WGS) entry which is preliminary data.</text>
</comment>
<dbReference type="AlphaFoldDB" id="A0A420S427"/>
<organism evidence="5 6">
    <name type="scientific">Gibberella intermedia</name>
    <name type="common">Bulb rot disease fungus</name>
    <name type="synonym">Fusarium proliferatum</name>
    <dbReference type="NCBI Taxonomy" id="948311"/>
    <lineage>
        <taxon>Eukaryota</taxon>
        <taxon>Fungi</taxon>
        <taxon>Dikarya</taxon>
        <taxon>Ascomycota</taxon>
        <taxon>Pezizomycotina</taxon>
        <taxon>Sordariomycetes</taxon>
        <taxon>Hypocreomycetidae</taxon>
        <taxon>Hypocreales</taxon>
        <taxon>Nectriaceae</taxon>
        <taxon>Fusarium</taxon>
        <taxon>Fusarium fujikuroi species complex</taxon>
    </lineage>
</organism>
<gene>
    <name evidence="5" type="ORF">BFJ72_g14387</name>
</gene>